<accession>A0ABN2PZ94</accession>
<feature type="region of interest" description="Disordered" evidence="2">
    <location>
        <begin position="181"/>
        <end position="212"/>
    </location>
</feature>
<evidence type="ECO:0000313" key="5">
    <source>
        <dbReference type="Proteomes" id="UP001501343"/>
    </source>
</evidence>
<reference evidence="4 5" key="1">
    <citation type="journal article" date="2019" name="Int. J. Syst. Evol. Microbiol.">
        <title>The Global Catalogue of Microorganisms (GCM) 10K type strain sequencing project: providing services to taxonomists for standard genome sequencing and annotation.</title>
        <authorList>
            <consortium name="The Broad Institute Genomics Platform"/>
            <consortium name="The Broad Institute Genome Sequencing Center for Infectious Disease"/>
            <person name="Wu L."/>
            <person name="Ma J."/>
        </authorList>
    </citation>
    <scope>NUCLEOTIDE SEQUENCE [LARGE SCALE GENOMIC DNA]</scope>
    <source>
        <strain evidence="4 5">JCM 14900</strain>
    </source>
</reference>
<feature type="compositionally biased region" description="Basic and acidic residues" evidence="2">
    <location>
        <begin position="181"/>
        <end position="199"/>
    </location>
</feature>
<comment type="caution">
    <text evidence="4">The sequence shown here is derived from an EMBL/GenBank/DDBJ whole genome shotgun (WGS) entry which is preliminary data.</text>
</comment>
<dbReference type="InterPro" id="IPR036625">
    <property type="entry name" value="E3-bd_dom_sf"/>
</dbReference>
<evidence type="ECO:0000259" key="3">
    <source>
        <dbReference type="Pfam" id="PF23359"/>
    </source>
</evidence>
<dbReference type="EMBL" id="BAAAOF010000008">
    <property type="protein sequence ID" value="GAA1938219.1"/>
    <property type="molecule type" value="Genomic_DNA"/>
</dbReference>
<sequence length="271" mass="31121">MTTGAPQRAAQGADGLACACGAPVYIRKSGECRNCYQSRWDHNRAKPPRECVDCARPASSPTARYCDPCRRRRAQSRRPFLADPSTYSTAHARVRRARGRAADWRCLDCQKRQAKQWAYRAGSPRERVTLELHAGRAHRHVWSPDPNDYDPLCLSCHIARDRDPRPGYRHDDARRRELRQAWSRDHYEKQTGSDDGRAKYRERKRTEKRNRSQAFEIRTWAAEHGLTISASGRLPDAVLSDWNAARHTEPHHPDHRIKSAVKKNLTANAGR</sequence>
<name>A0ABN2PZ94_9MICO</name>
<dbReference type="InterPro" id="IPR055370">
    <property type="entry name" value="Lsr2_DNA-bd"/>
</dbReference>
<dbReference type="Pfam" id="PF23359">
    <property type="entry name" value="Lsr2_DNA-bd"/>
    <property type="match status" value="1"/>
</dbReference>
<evidence type="ECO:0000256" key="1">
    <source>
        <dbReference type="ARBA" id="ARBA00023125"/>
    </source>
</evidence>
<protein>
    <recommendedName>
        <fullName evidence="3">Lsr2 DNA-binding domain-containing protein</fullName>
    </recommendedName>
</protein>
<organism evidence="4 5">
    <name type="scientific">Microbacterium aoyamense</name>
    <dbReference type="NCBI Taxonomy" id="344166"/>
    <lineage>
        <taxon>Bacteria</taxon>
        <taxon>Bacillati</taxon>
        <taxon>Actinomycetota</taxon>
        <taxon>Actinomycetes</taxon>
        <taxon>Micrococcales</taxon>
        <taxon>Microbacteriaceae</taxon>
        <taxon>Microbacterium</taxon>
    </lineage>
</organism>
<dbReference type="Proteomes" id="UP001501343">
    <property type="component" value="Unassembled WGS sequence"/>
</dbReference>
<gene>
    <name evidence="4" type="ORF">GCM10009775_32870</name>
</gene>
<evidence type="ECO:0000256" key="2">
    <source>
        <dbReference type="SAM" id="MobiDB-lite"/>
    </source>
</evidence>
<feature type="domain" description="Lsr2 DNA-binding" evidence="3">
    <location>
        <begin position="210"/>
        <end position="245"/>
    </location>
</feature>
<keyword evidence="5" id="KW-1185">Reference proteome</keyword>
<keyword evidence="1" id="KW-0238">DNA-binding</keyword>
<evidence type="ECO:0000313" key="4">
    <source>
        <dbReference type="EMBL" id="GAA1938219.1"/>
    </source>
</evidence>
<proteinExistence type="predicted"/>
<dbReference type="Gene3D" id="4.10.320.10">
    <property type="entry name" value="E3-binding domain"/>
    <property type="match status" value="1"/>
</dbReference>